<dbReference type="InterPro" id="IPR000477">
    <property type="entry name" value="RT_dom"/>
</dbReference>
<evidence type="ECO:0000313" key="11">
    <source>
        <dbReference type="Proteomes" id="UP000321947"/>
    </source>
</evidence>
<keyword evidence="2" id="KW-0548">Nucleotidyltransferase</keyword>
<dbReference type="SUPFAM" id="SSF53098">
    <property type="entry name" value="Ribonuclease H-like"/>
    <property type="match status" value="2"/>
</dbReference>
<dbReference type="CDD" id="cd09279">
    <property type="entry name" value="RNase_HI_like"/>
    <property type="match status" value="1"/>
</dbReference>
<name>A0A5A7U7R7_CUCMM</name>
<dbReference type="Pfam" id="PF13456">
    <property type="entry name" value="RVT_3"/>
    <property type="match status" value="1"/>
</dbReference>
<dbReference type="InterPro" id="IPR043128">
    <property type="entry name" value="Rev_trsase/Diguanyl_cyclase"/>
</dbReference>
<dbReference type="InterPro" id="IPR036397">
    <property type="entry name" value="RNaseH_sf"/>
</dbReference>
<feature type="domain" description="Reverse transcriptase" evidence="7">
    <location>
        <begin position="1"/>
        <end position="60"/>
    </location>
</feature>
<dbReference type="GO" id="GO:0003964">
    <property type="term" value="F:RNA-directed DNA polymerase activity"/>
    <property type="evidence" value="ECO:0007669"/>
    <property type="project" value="UniProtKB-KW"/>
</dbReference>
<dbReference type="InterPro" id="IPR012337">
    <property type="entry name" value="RNaseH-like_sf"/>
</dbReference>
<keyword evidence="1" id="KW-0808">Transferase</keyword>
<evidence type="ECO:0000256" key="6">
    <source>
        <dbReference type="ARBA" id="ARBA00022918"/>
    </source>
</evidence>
<dbReference type="SUPFAM" id="SSF56672">
    <property type="entry name" value="DNA/RNA polymerases"/>
    <property type="match status" value="1"/>
</dbReference>
<dbReference type="EMBL" id="SSTE01012141">
    <property type="protein sequence ID" value="KAA0049601.1"/>
    <property type="molecule type" value="Genomic_DNA"/>
</dbReference>
<evidence type="ECO:0000256" key="4">
    <source>
        <dbReference type="ARBA" id="ARBA00022759"/>
    </source>
</evidence>
<evidence type="ECO:0000256" key="1">
    <source>
        <dbReference type="ARBA" id="ARBA00022679"/>
    </source>
</evidence>
<evidence type="ECO:0000256" key="3">
    <source>
        <dbReference type="ARBA" id="ARBA00022722"/>
    </source>
</evidence>
<dbReference type="InterPro" id="IPR041373">
    <property type="entry name" value="RT_RNaseH"/>
</dbReference>
<evidence type="ECO:0000256" key="2">
    <source>
        <dbReference type="ARBA" id="ARBA00022695"/>
    </source>
</evidence>
<keyword evidence="3" id="KW-0540">Nuclease</keyword>
<comment type="caution">
    <text evidence="8">The sequence shown here is derived from an EMBL/GenBank/DDBJ whole genome shotgun (WGS) entry which is preliminary data.</text>
</comment>
<evidence type="ECO:0000313" key="8">
    <source>
        <dbReference type="EMBL" id="KAA0049601.1"/>
    </source>
</evidence>
<dbReference type="PROSITE" id="PS50878">
    <property type="entry name" value="RT_POL"/>
    <property type="match status" value="1"/>
</dbReference>
<evidence type="ECO:0000259" key="7">
    <source>
        <dbReference type="PROSITE" id="PS50878"/>
    </source>
</evidence>
<sequence>MLHKYVEFYVDDLVVKSKRRQDYLKDLKVLFDRLRKYQLRMNPLKCAFGVTSGKFIGFIIRHRGIKIDQSKIDAIQKMLKPKILHDLRSLQEQLTYIRRSLGALLAQEEEKGKEHALYYLSRTLFGVEVNYSPIEKMCLALLFAINKLRHYMHAFMLAKLCSSNVAEYLVLIIGLQMALKIGVSFIEIYGDSKLIINKLSLQYDVKHEGLKSYFAYARQLMEEFDSVMKKHVSRIENKRADALFKQYKSSMYKAAANGLAEAFNKTLCNLLKKIVSKLNRDCQERMVEALWAYRTTYRTPTGVTPYLLVYGVEVGDLVLVVRRSIVTTRHTGNKFTPKWDGPYIVKEVYTNGAYKIVDRASPLSLQVDVDGIALPQSLQMMMTVQLRSVSLRCPITPTRAVDLTTKMSDNPLEEVGSMTAKSPLQMTKIDHSY</sequence>
<dbReference type="Pfam" id="PF17917">
    <property type="entry name" value="RT_RNaseH"/>
    <property type="match status" value="1"/>
</dbReference>
<dbReference type="InterPro" id="IPR043502">
    <property type="entry name" value="DNA/RNA_pol_sf"/>
</dbReference>
<dbReference type="Proteomes" id="UP000321393">
    <property type="component" value="Unassembled WGS sequence"/>
</dbReference>
<dbReference type="Gene3D" id="3.30.70.270">
    <property type="match status" value="1"/>
</dbReference>
<evidence type="ECO:0000313" key="9">
    <source>
        <dbReference type="EMBL" id="TYK15959.1"/>
    </source>
</evidence>
<dbReference type="AlphaFoldDB" id="A0A5A7U7R7"/>
<reference evidence="10 11" key="1">
    <citation type="submission" date="2019-08" db="EMBL/GenBank/DDBJ databases">
        <title>Draft genome sequences of two oriental melons (Cucumis melo L. var makuwa).</title>
        <authorList>
            <person name="Kwon S.-Y."/>
        </authorList>
    </citation>
    <scope>NUCLEOTIDE SEQUENCE [LARGE SCALE GENOMIC DNA]</scope>
    <source>
        <strain evidence="11">cv. Chang Bougi</strain>
        <strain evidence="10">cv. SW 3</strain>
        <tissue evidence="8">Leaf</tissue>
    </source>
</reference>
<keyword evidence="4" id="KW-0255">Endonuclease</keyword>
<dbReference type="Gene3D" id="3.30.420.10">
    <property type="entry name" value="Ribonuclease H-like superfamily/Ribonuclease H"/>
    <property type="match status" value="1"/>
</dbReference>
<dbReference type="GO" id="GO:0003676">
    <property type="term" value="F:nucleic acid binding"/>
    <property type="evidence" value="ECO:0007669"/>
    <property type="project" value="InterPro"/>
</dbReference>
<dbReference type="Proteomes" id="UP000321947">
    <property type="component" value="Unassembled WGS sequence"/>
</dbReference>
<accession>A0A5A7U7R7</accession>
<dbReference type="InterPro" id="IPR002156">
    <property type="entry name" value="RNaseH_domain"/>
</dbReference>
<keyword evidence="5" id="KW-0378">Hydrolase</keyword>
<dbReference type="EMBL" id="SSTD01008434">
    <property type="protein sequence ID" value="TYK15959.1"/>
    <property type="molecule type" value="Genomic_DNA"/>
</dbReference>
<keyword evidence="6" id="KW-0695">RNA-directed DNA polymerase</keyword>
<dbReference type="PANTHER" id="PTHR48475:SF1">
    <property type="entry name" value="RNASE H TYPE-1 DOMAIN-CONTAINING PROTEIN"/>
    <property type="match status" value="1"/>
</dbReference>
<gene>
    <name evidence="9" type="ORF">E5676_scaffold94G00750</name>
    <name evidence="8" type="ORF">E6C27_scaffold163G00490</name>
</gene>
<evidence type="ECO:0000256" key="5">
    <source>
        <dbReference type="ARBA" id="ARBA00022801"/>
    </source>
</evidence>
<proteinExistence type="predicted"/>
<dbReference type="GO" id="GO:0004523">
    <property type="term" value="F:RNA-DNA hybrid ribonuclease activity"/>
    <property type="evidence" value="ECO:0007669"/>
    <property type="project" value="InterPro"/>
</dbReference>
<protein>
    <recommendedName>
        <fullName evidence="7">Reverse transcriptase domain-containing protein</fullName>
    </recommendedName>
</protein>
<organism evidence="8 10">
    <name type="scientific">Cucumis melo var. makuwa</name>
    <name type="common">Oriental melon</name>
    <dbReference type="NCBI Taxonomy" id="1194695"/>
    <lineage>
        <taxon>Eukaryota</taxon>
        <taxon>Viridiplantae</taxon>
        <taxon>Streptophyta</taxon>
        <taxon>Embryophyta</taxon>
        <taxon>Tracheophyta</taxon>
        <taxon>Spermatophyta</taxon>
        <taxon>Magnoliopsida</taxon>
        <taxon>eudicotyledons</taxon>
        <taxon>Gunneridae</taxon>
        <taxon>Pentapetalae</taxon>
        <taxon>rosids</taxon>
        <taxon>fabids</taxon>
        <taxon>Cucurbitales</taxon>
        <taxon>Cucurbitaceae</taxon>
        <taxon>Benincaseae</taxon>
        <taxon>Cucumis</taxon>
    </lineage>
</organism>
<evidence type="ECO:0000313" key="10">
    <source>
        <dbReference type="Proteomes" id="UP000321393"/>
    </source>
</evidence>
<dbReference type="PANTHER" id="PTHR48475">
    <property type="entry name" value="RIBONUCLEASE H"/>
    <property type="match status" value="1"/>
</dbReference>
<dbReference type="Pfam" id="PF00078">
    <property type="entry name" value="RVT_1"/>
    <property type="match status" value="1"/>
</dbReference>